<protein>
    <recommendedName>
        <fullName evidence="5">Secreted protein</fullName>
    </recommendedName>
</protein>
<accession>A0AAN7UPM5</accession>
<reference evidence="3 4" key="1">
    <citation type="submission" date="2023-10" db="EMBL/GenBank/DDBJ databases">
        <title>Draft genome sequence of Xylaria bambusicola isolate GMP-LS, the root and basal stem rot pathogen of sugarcane in Indonesia.</title>
        <authorList>
            <person name="Selvaraj P."/>
            <person name="Muralishankar V."/>
            <person name="Muruganantham S."/>
            <person name="Sp S."/>
            <person name="Haryani S."/>
            <person name="Lau K.J.X."/>
            <person name="Naqvi N.I."/>
        </authorList>
    </citation>
    <scope>NUCLEOTIDE SEQUENCE [LARGE SCALE GENOMIC DNA]</scope>
    <source>
        <strain evidence="3">GMP-LS</strain>
    </source>
</reference>
<keyword evidence="4" id="KW-1185">Reference proteome</keyword>
<gene>
    <name evidence="3" type="ORF">RRF57_000950</name>
</gene>
<evidence type="ECO:0008006" key="5">
    <source>
        <dbReference type="Google" id="ProtNLM"/>
    </source>
</evidence>
<evidence type="ECO:0000313" key="4">
    <source>
        <dbReference type="Proteomes" id="UP001305414"/>
    </source>
</evidence>
<feature type="region of interest" description="Disordered" evidence="1">
    <location>
        <begin position="79"/>
        <end position="119"/>
    </location>
</feature>
<organism evidence="3 4">
    <name type="scientific">Xylaria bambusicola</name>
    <dbReference type="NCBI Taxonomy" id="326684"/>
    <lineage>
        <taxon>Eukaryota</taxon>
        <taxon>Fungi</taxon>
        <taxon>Dikarya</taxon>
        <taxon>Ascomycota</taxon>
        <taxon>Pezizomycotina</taxon>
        <taxon>Sordariomycetes</taxon>
        <taxon>Xylariomycetidae</taxon>
        <taxon>Xylariales</taxon>
        <taxon>Xylariaceae</taxon>
        <taxon>Xylaria</taxon>
    </lineage>
</organism>
<evidence type="ECO:0000256" key="1">
    <source>
        <dbReference type="SAM" id="MobiDB-lite"/>
    </source>
</evidence>
<keyword evidence="2" id="KW-0732">Signal</keyword>
<name>A0AAN7UPM5_9PEZI</name>
<evidence type="ECO:0000313" key="3">
    <source>
        <dbReference type="EMBL" id="KAK5625234.1"/>
    </source>
</evidence>
<feature type="signal peptide" evidence="2">
    <location>
        <begin position="1"/>
        <end position="35"/>
    </location>
</feature>
<feature type="compositionally biased region" description="Polar residues" evidence="1">
    <location>
        <begin position="80"/>
        <end position="100"/>
    </location>
</feature>
<dbReference type="Proteomes" id="UP001305414">
    <property type="component" value="Unassembled WGS sequence"/>
</dbReference>
<feature type="compositionally biased region" description="Basic and acidic residues" evidence="1">
    <location>
        <begin position="101"/>
        <end position="119"/>
    </location>
</feature>
<feature type="chain" id="PRO_5042911229" description="Secreted protein" evidence="2">
    <location>
        <begin position="36"/>
        <end position="119"/>
    </location>
</feature>
<sequence length="119" mass="13609">MPVHCKKALLGCGCRRWDRAALVLVLVLVPARTSAGGGGNGRVGWWFVRDGARFGLRFGRDEKKRAAWYFAEQRRVQRSLGPSNLRQPQPRRNSISTNTNELERMPWTIHHDDVNENAR</sequence>
<proteinExistence type="predicted"/>
<dbReference type="AlphaFoldDB" id="A0AAN7UPM5"/>
<comment type="caution">
    <text evidence="3">The sequence shown here is derived from an EMBL/GenBank/DDBJ whole genome shotgun (WGS) entry which is preliminary data.</text>
</comment>
<evidence type="ECO:0000256" key="2">
    <source>
        <dbReference type="SAM" id="SignalP"/>
    </source>
</evidence>
<dbReference type="EMBL" id="JAWHQM010000002">
    <property type="protein sequence ID" value="KAK5625234.1"/>
    <property type="molecule type" value="Genomic_DNA"/>
</dbReference>